<keyword evidence="2" id="KW-1185">Reference proteome</keyword>
<reference evidence="2" key="1">
    <citation type="journal article" date="2019" name="Int. J. Syst. Evol. Microbiol.">
        <title>The Global Catalogue of Microorganisms (GCM) 10K type strain sequencing project: providing services to taxonomists for standard genome sequencing and annotation.</title>
        <authorList>
            <consortium name="The Broad Institute Genomics Platform"/>
            <consortium name="The Broad Institute Genome Sequencing Center for Infectious Disease"/>
            <person name="Wu L."/>
            <person name="Ma J."/>
        </authorList>
    </citation>
    <scope>NUCLEOTIDE SEQUENCE [LARGE SCALE GENOMIC DNA]</scope>
    <source>
        <strain evidence="2">CGMCC 4.7455</strain>
    </source>
</reference>
<organism evidence="1 2">
    <name type="scientific">Streptomyces desertarenae</name>
    <dbReference type="NCBI Taxonomy" id="2666184"/>
    <lineage>
        <taxon>Bacteria</taxon>
        <taxon>Bacillati</taxon>
        <taxon>Actinomycetota</taxon>
        <taxon>Actinomycetes</taxon>
        <taxon>Kitasatosporales</taxon>
        <taxon>Streptomycetaceae</taxon>
        <taxon>Streptomyces</taxon>
    </lineage>
</organism>
<gene>
    <name evidence="1" type="ORF">ACFSJS_11635</name>
</gene>
<protein>
    <submittedName>
        <fullName evidence="1">Uncharacterized protein</fullName>
    </submittedName>
</protein>
<proteinExistence type="predicted"/>
<sequence length="103" mass="11513">MEIDLVLDEHVGVPGFHVPCRQSVVREVLEVERDDELGFCPDGRREDVAVIRVGEFEGPDERLVTLDHAVTHGPHHGLSGPVEPDANAEYYQAEDPLAWLDDM</sequence>
<evidence type="ECO:0000313" key="2">
    <source>
        <dbReference type="Proteomes" id="UP001597365"/>
    </source>
</evidence>
<dbReference type="EMBL" id="JBHUFU010000006">
    <property type="protein sequence ID" value="MFD1830314.1"/>
    <property type="molecule type" value="Genomic_DNA"/>
</dbReference>
<dbReference type="RefSeq" id="WP_380899285.1">
    <property type="nucleotide sequence ID" value="NZ_JBHUFU010000006.1"/>
</dbReference>
<dbReference type="Proteomes" id="UP001597365">
    <property type="component" value="Unassembled WGS sequence"/>
</dbReference>
<comment type="caution">
    <text evidence="1">The sequence shown here is derived from an EMBL/GenBank/DDBJ whole genome shotgun (WGS) entry which is preliminary data.</text>
</comment>
<accession>A0ABW4PJ15</accession>
<name>A0ABW4PJ15_9ACTN</name>
<evidence type="ECO:0000313" key="1">
    <source>
        <dbReference type="EMBL" id="MFD1830314.1"/>
    </source>
</evidence>